<feature type="compositionally biased region" description="Low complexity" evidence="1">
    <location>
        <begin position="77"/>
        <end position="90"/>
    </location>
</feature>
<gene>
    <name evidence="2" type="ORF">ACIBG2_43370</name>
</gene>
<name>A0ABW7Z7Y1_9ACTN</name>
<proteinExistence type="predicted"/>
<dbReference type="EMBL" id="JBITGY010000014">
    <property type="protein sequence ID" value="MFI6504286.1"/>
    <property type="molecule type" value="Genomic_DNA"/>
</dbReference>
<sequence>MREWNDEADGVLDAVEAELHALVTRLSRLAGARGREVVQAGLDAVGALRQIAEADGPGSPAYGITAEALARAAWNRAGTGRTRNNGNVGRRAPDGVPDPTPDGIRDAMRDGVSDPMPDPMSDPVRDGMPDPMRDGIRHPTRDPMRDKVLGQARLDVAYLLSRLARAARAPRGQRVPLARPYAYWKEYRAHGGAA</sequence>
<keyword evidence="3" id="KW-1185">Reference proteome</keyword>
<protein>
    <recommendedName>
        <fullName evidence="4">DUF222 domain-containing protein</fullName>
    </recommendedName>
</protein>
<accession>A0ABW7Z7Y1</accession>
<feature type="compositionally biased region" description="Basic and acidic residues" evidence="1">
    <location>
        <begin position="103"/>
        <end position="112"/>
    </location>
</feature>
<evidence type="ECO:0000313" key="3">
    <source>
        <dbReference type="Proteomes" id="UP001612741"/>
    </source>
</evidence>
<reference evidence="2 3" key="1">
    <citation type="submission" date="2024-10" db="EMBL/GenBank/DDBJ databases">
        <title>The Natural Products Discovery Center: Release of the First 8490 Sequenced Strains for Exploring Actinobacteria Biosynthetic Diversity.</title>
        <authorList>
            <person name="Kalkreuter E."/>
            <person name="Kautsar S.A."/>
            <person name="Yang D."/>
            <person name="Bader C.D."/>
            <person name="Teijaro C.N."/>
            <person name="Fluegel L."/>
            <person name="Davis C.M."/>
            <person name="Simpson J.R."/>
            <person name="Lauterbach L."/>
            <person name="Steele A.D."/>
            <person name="Gui C."/>
            <person name="Meng S."/>
            <person name="Li G."/>
            <person name="Viehrig K."/>
            <person name="Ye F."/>
            <person name="Su P."/>
            <person name="Kiefer A.F."/>
            <person name="Nichols A."/>
            <person name="Cepeda A.J."/>
            <person name="Yan W."/>
            <person name="Fan B."/>
            <person name="Jiang Y."/>
            <person name="Adhikari A."/>
            <person name="Zheng C.-J."/>
            <person name="Schuster L."/>
            <person name="Cowan T.M."/>
            <person name="Smanski M.J."/>
            <person name="Chevrette M.G."/>
            <person name="De Carvalho L.P.S."/>
            <person name="Shen B."/>
        </authorList>
    </citation>
    <scope>NUCLEOTIDE SEQUENCE [LARGE SCALE GENOMIC DNA]</scope>
    <source>
        <strain evidence="2 3">NPDC050545</strain>
    </source>
</reference>
<evidence type="ECO:0000313" key="2">
    <source>
        <dbReference type="EMBL" id="MFI6504286.1"/>
    </source>
</evidence>
<dbReference type="Proteomes" id="UP001612741">
    <property type="component" value="Unassembled WGS sequence"/>
</dbReference>
<dbReference type="RefSeq" id="WP_397090039.1">
    <property type="nucleotide sequence ID" value="NZ_JBITGY010000014.1"/>
</dbReference>
<evidence type="ECO:0000256" key="1">
    <source>
        <dbReference type="SAM" id="MobiDB-lite"/>
    </source>
</evidence>
<organism evidence="2 3">
    <name type="scientific">Nonomuraea typhae</name>
    <dbReference type="NCBI Taxonomy" id="2603600"/>
    <lineage>
        <taxon>Bacteria</taxon>
        <taxon>Bacillati</taxon>
        <taxon>Actinomycetota</taxon>
        <taxon>Actinomycetes</taxon>
        <taxon>Streptosporangiales</taxon>
        <taxon>Streptosporangiaceae</taxon>
        <taxon>Nonomuraea</taxon>
    </lineage>
</organism>
<evidence type="ECO:0008006" key="4">
    <source>
        <dbReference type="Google" id="ProtNLM"/>
    </source>
</evidence>
<feature type="region of interest" description="Disordered" evidence="1">
    <location>
        <begin position="77"/>
        <end position="130"/>
    </location>
</feature>
<feature type="compositionally biased region" description="Low complexity" evidence="1">
    <location>
        <begin position="113"/>
        <end position="122"/>
    </location>
</feature>
<comment type="caution">
    <text evidence="2">The sequence shown here is derived from an EMBL/GenBank/DDBJ whole genome shotgun (WGS) entry which is preliminary data.</text>
</comment>